<keyword evidence="2" id="KW-0969">Cilium</keyword>
<dbReference type="OMA" id="PNEEMLE"/>
<reference evidence="2" key="3">
    <citation type="journal article" date="2018" name="Genome Biol.">
        <title>SKESA: strategic k-mer extension for scrupulous assemblies.</title>
        <authorList>
            <person name="Souvorov A."/>
            <person name="Agarwala R."/>
            <person name="Lipman D.J."/>
        </authorList>
    </citation>
    <scope>NUCLEOTIDE SEQUENCE</scope>
    <source>
        <strain evidence="2">BCW_3452</strain>
    </source>
</reference>
<dbReference type="Proteomes" id="UP000863257">
    <property type="component" value="Unassembled WGS sequence"/>
</dbReference>
<dbReference type="Proteomes" id="UP000664056">
    <property type="component" value="Unassembled WGS sequence"/>
</dbReference>
<dbReference type="PANTHER" id="PTHR37166">
    <property type="entry name" value="PROTEIN FLAG"/>
    <property type="match status" value="1"/>
</dbReference>
<dbReference type="KEGG" id="vvl:VV93_v1c21920"/>
<dbReference type="SUPFAM" id="SSF160214">
    <property type="entry name" value="FlaG-like"/>
    <property type="match status" value="1"/>
</dbReference>
<dbReference type="Proteomes" id="UP000237466">
    <property type="component" value="Unassembled WGS sequence"/>
</dbReference>
<dbReference type="AlphaFoldDB" id="A0A087I8K2"/>
<organism evidence="2">
    <name type="scientific">Vibrio vulnificus</name>
    <dbReference type="NCBI Taxonomy" id="672"/>
    <lineage>
        <taxon>Bacteria</taxon>
        <taxon>Pseudomonadati</taxon>
        <taxon>Pseudomonadota</taxon>
        <taxon>Gammaproteobacteria</taxon>
        <taxon>Vibrionales</taxon>
        <taxon>Vibrionaceae</taxon>
        <taxon>Vibrio</taxon>
    </lineage>
</organism>
<evidence type="ECO:0000313" key="4">
    <source>
        <dbReference type="EMBL" id="POB42112.1"/>
    </source>
</evidence>
<dbReference type="EMBL" id="DACRBY010000003">
    <property type="protein sequence ID" value="HAS8538962.1"/>
    <property type="molecule type" value="Genomic_DNA"/>
</dbReference>
<protein>
    <submittedName>
        <fullName evidence="4">Flagellar biosynthesis protein FlaG</fullName>
    </submittedName>
    <submittedName>
        <fullName evidence="2">Flagellar protein FlaG</fullName>
    </submittedName>
    <submittedName>
        <fullName evidence="1">Flagellin protein FlaG</fullName>
    </submittedName>
</protein>
<evidence type="ECO:0000313" key="1">
    <source>
        <dbReference type="EMBL" id="AXX59124.1"/>
    </source>
</evidence>
<reference evidence="3" key="5">
    <citation type="submission" date="2021-03" db="EMBL/GenBank/DDBJ databases">
        <title>Study of the foodborne Vibrio vulnificus isolates from China.</title>
        <authorList>
            <person name="Zheng Z."/>
            <person name="Ye L."/>
        </authorList>
    </citation>
    <scope>NUCLEOTIDE SEQUENCE</scope>
    <source>
        <strain evidence="3">Vv1582</strain>
    </source>
</reference>
<dbReference type="EMBL" id="JAFKOQ010000007">
    <property type="protein sequence ID" value="MBN8122734.1"/>
    <property type="molecule type" value="Genomic_DNA"/>
</dbReference>
<dbReference type="Gene3D" id="3.30.160.170">
    <property type="entry name" value="FlaG-like"/>
    <property type="match status" value="1"/>
</dbReference>
<keyword evidence="2" id="KW-0282">Flagellum</keyword>
<reference evidence="1 6" key="1">
    <citation type="submission" date="2017-01" db="EMBL/GenBank/DDBJ databases">
        <title>Complete Genome Sequence of Vibrio vulnificus FORC_053.</title>
        <authorList>
            <consortium name="Food-borne Pathogen Omics Research Center"/>
            <person name="Chung H.Y."/>
            <person name="Na E.J."/>
            <person name="Song J.S."/>
            <person name="Kim H."/>
            <person name="Lee J.-H."/>
            <person name="Ryu S."/>
            <person name="Choi S.H."/>
        </authorList>
    </citation>
    <scope>NUCLEOTIDE SEQUENCE [LARGE SCALE GENOMIC DNA]</scope>
    <source>
        <strain evidence="1 6">FORC_053</strain>
    </source>
</reference>
<evidence type="ECO:0000313" key="3">
    <source>
        <dbReference type="EMBL" id="MBN8122734.1"/>
    </source>
</evidence>
<dbReference type="EMBL" id="PDGH01000146">
    <property type="protein sequence ID" value="POB42112.1"/>
    <property type="molecule type" value="Genomic_DNA"/>
</dbReference>
<dbReference type="Proteomes" id="UP000263418">
    <property type="component" value="Chromosome 1"/>
</dbReference>
<dbReference type="InterPro" id="IPR035924">
    <property type="entry name" value="FlaG-like_sf"/>
</dbReference>
<dbReference type="NCBIfam" id="NF006465">
    <property type="entry name" value="PRK08868.1"/>
    <property type="match status" value="1"/>
</dbReference>
<dbReference type="GeneID" id="93896149"/>
<accession>A0A087I8K2</accession>
<dbReference type="OrthoDB" id="5741693at2"/>
<dbReference type="PANTHER" id="PTHR37166:SF1">
    <property type="entry name" value="PROTEIN FLAG"/>
    <property type="match status" value="1"/>
</dbReference>
<evidence type="ECO:0000313" key="2">
    <source>
        <dbReference type="EMBL" id="HAS8538962.1"/>
    </source>
</evidence>
<dbReference type="InterPro" id="IPR005186">
    <property type="entry name" value="FlaG"/>
</dbReference>
<dbReference type="EMBL" id="CP019290">
    <property type="protein sequence ID" value="AXX59124.1"/>
    <property type="molecule type" value="Genomic_DNA"/>
</dbReference>
<proteinExistence type="predicted"/>
<gene>
    <name evidence="2" type="primary">flaG</name>
    <name evidence="4" type="ORF">CRN52_24345</name>
    <name evidence="1" type="ORF">FORC53_0785</name>
    <name evidence="2" type="ORF">I7730_04085</name>
    <name evidence="3" type="ORF">J0J18_13400</name>
</gene>
<dbReference type="Pfam" id="PF03646">
    <property type="entry name" value="FlaG"/>
    <property type="match status" value="1"/>
</dbReference>
<evidence type="ECO:0000313" key="5">
    <source>
        <dbReference type="Proteomes" id="UP000237466"/>
    </source>
</evidence>
<name>A0A087I8K2_VIBVL</name>
<reference evidence="2" key="4">
    <citation type="submission" date="2019-01" db="EMBL/GenBank/DDBJ databases">
        <authorList>
            <consortium name="NCBI Pathogen Detection Project"/>
        </authorList>
    </citation>
    <scope>NUCLEOTIDE SEQUENCE</scope>
    <source>
        <strain evidence="2">BCW_3452</strain>
    </source>
</reference>
<keyword evidence="2" id="KW-0966">Cell projection</keyword>
<sequence>MEIPSYTSNIQPYGLQSGTKVAYEKSGGVPSVSVEKGNPSSETVKKNDVNLTVEAAVKMAQARQELNREEKLRMVEKMNEFISSINKGLSFRVDEESGRDVVTIYEAKTGDIIRQIPDEDMLDVFRRLAAQATSSGLLVDKV</sequence>
<dbReference type="RefSeq" id="WP_011079826.1">
    <property type="nucleotide sequence ID" value="NZ_AP026552.1"/>
</dbReference>
<reference evidence="4 5" key="2">
    <citation type="journal article" date="2018" name="Front. Microbiol.">
        <title>Phylogeny of Vibrio vulnificus from the Analysis of the Core-Genome: Implications for Intra-Species Taxonomy.</title>
        <authorList>
            <person name="Roig F.J."/>
            <person name="Gonzalez-Candelas F."/>
            <person name="Sanjuan E."/>
            <person name="Fouz B."/>
            <person name="Feil E.J."/>
            <person name="Llorens C."/>
            <person name="Baker-Austin C."/>
            <person name="Oliver J.D."/>
            <person name="Danin-Poleg Y."/>
            <person name="Gibas C.J."/>
            <person name="Kashi Y."/>
            <person name="Gulig P.A."/>
            <person name="Morrison S.S."/>
            <person name="Amaro C."/>
        </authorList>
    </citation>
    <scope>NUCLEOTIDE SEQUENCE [LARGE SCALE GENOMIC DNA]</scope>
    <source>
        <strain evidence="4 5">CECT4608</strain>
    </source>
</reference>
<evidence type="ECO:0000313" key="6">
    <source>
        <dbReference type="Proteomes" id="UP000263418"/>
    </source>
</evidence>